<organism evidence="2">
    <name type="scientific">marine metagenome</name>
    <dbReference type="NCBI Taxonomy" id="408172"/>
    <lineage>
        <taxon>unclassified sequences</taxon>
        <taxon>metagenomes</taxon>
        <taxon>ecological metagenomes</taxon>
    </lineage>
</organism>
<reference evidence="2" key="1">
    <citation type="submission" date="2018-05" db="EMBL/GenBank/DDBJ databases">
        <authorList>
            <person name="Lanie J.A."/>
            <person name="Ng W.-L."/>
            <person name="Kazmierczak K.M."/>
            <person name="Andrzejewski T.M."/>
            <person name="Davidsen T.M."/>
            <person name="Wayne K.J."/>
            <person name="Tettelin H."/>
            <person name="Glass J.I."/>
            <person name="Rusch D."/>
            <person name="Podicherti R."/>
            <person name="Tsui H.-C.T."/>
            <person name="Winkler M.E."/>
        </authorList>
    </citation>
    <scope>NUCLEOTIDE SEQUENCE</scope>
</reference>
<dbReference type="AlphaFoldDB" id="A0A382BYW1"/>
<dbReference type="InterPro" id="IPR003583">
    <property type="entry name" value="Hlx-hairpin-Hlx_DNA-bd_motif"/>
</dbReference>
<dbReference type="GO" id="GO:0015627">
    <property type="term" value="C:type II protein secretion system complex"/>
    <property type="evidence" value="ECO:0007669"/>
    <property type="project" value="TreeGrafter"/>
</dbReference>
<dbReference type="PANTHER" id="PTHR21180:SF32">
    <property type="entry name" value="ENDONUCLEASE_EXONUCLEASE_PHOSPHATASE FAMILY DOMAIN-CONTAINING PROTEIN 1"/>
    <property type="match status" value="1"/>
</dbReference>
<evidence type="ECO:0000259" key="1">
    <source>
        <dbReference type="SMART" id="SM00278"/>
    </source>
</evidence>
<dbReference type="GO" id="GO:0006281">
    <property type="term" value="P:DNA repair"/>
    <property type="evidence" value="ECO:0007669"/>
    <property type="project" value="InterPro"/>
</dbReference>
<dbReference type="GO" id="GO:0015628">
    <property type="term" value="P:protein secretion by the type II secretion system"/>
    <property type="evidence" value="ECO:0007669"/>
    <property type="project" value="TreeGrafter"/>
</dbReference>
<name>A0A382BYW1_9ZZZZ</name>
<dbReference type="SMART" id="SM00278">
    <property type="entry name" value="HhH1"/>
    <property type="match status" value="2"/>
</dbReference>
<dbReference type="EMBL" id="UINC01031953">
    <property type="protein sequence ID" value="SVB18809.1"/>
    <property type="molecule type" value="Genomic_DNA"/>
</dbReference>
<dbReference type="InterPro" id="IPR051675">
    <property type="entry name" value="Endo/Exo/Phosphatase_dom_1"/>
</dbReference>
<sequence length="114" mass="13065">MYDGFDPVTKNDKESFRKMASLAYSTDQIDEGLQTDNHEYKSEEKNYKQIVEIININTAGKQDLLKLLKVGPVTAERIIRFRDDFGSFTTLEDLLKVKGIGPKTLENLRPLIKL</sequence>
<dbReference type="Pfam" id="PF12836">
    <property type="entry name" value="HHH_3"/>
    <property type="match status" value="1"/>
</dbReference>
<proteinExistence type="predicted"/>
<gene>
    <name evidence="2" type="ORF">METZ01_LOCUS171663</name>
</gene>
<dbReference type="Gene3D" id="1.10.150.320">
    <property type="entry name" value="Photosystem II 12 kDa extrinsic protein"/>
    <property type="match status" value="1"/>
</dbReference>
<dbReference type="InterPro" id="IPR010994">
    <property type="entry name" value="RuvA_2-like"/>
</dbReference>
<evidence type="ECO:0000313" key="2">
    <source>
        <dbReference type="EMBL" id="SVB18809.1"/>
    </source>
</evidence>
<accession>A0A382BYW1</accession>
<feature type="domain" description="Helix-hairpin-helix DNA-binding motif class 1" evidence="1">
    <location>
        <begin position="62"/>
        <end position="81"/>
    </location>
</feature>
<feature type="domain" description="Helix-hairpin-helix DNA-binding motif class 1" evidence="1">
    <location>
        <begin position="92"/>
        <end position="111"/>
    </location>
</feature>
<protein>
    <recommendedName>
        <fullName evidence="1">Helix-hairpin-helix DNA-binding motif class 1 domain-containing protein</fullName>
    </recommendedName>
</protein>
<dbReference type="InterPro" id="IPR004509">
    <property type="entry name" value="Competence_ComEA_HhH"/>
</dbReference>
<dbReference type="NCBIfam" id="TIGR00426">
    <property type="entry name" value="competence protein ComEA helix-hairpin-helix repeat region"/>
    <property type="match status" value="1"/>
</dbReference>
<dbReference type="PANTHER" id="PTHR21180">
    <property type="entry name" value="ENDONUCLEASE/EXONUCLEASE/PHOSPHATASE FAMILY DOMAIN-CONTAINING PROTEIN 1"/>
    <property type="match status" value="1"/>
</dbReference>
<dbReference type="SUPFAM" id="SSF47781">
    <property type="entry name" value="RuvA domain 2-like"/>
    <property type="match status" value="1"/>
</dbReference>
<dbReference type="GO" id="GO:0003677">
    <property type="term" value="F:DNA binding"/>
    <property type="evidence" value="ECO:0007669"/>
    <property type="project" value="InterPro"/>
</dbReference>